<evidence type="ECO:0000256" key="1">
    <source>
        <dbReference type="ARBA" id="ARBA00022737"/>
    </source>
</evidence>
<dbReference type="InterPro" id="IPR056884">
    <property type="entry name" value="NPHP3-like_N"/>
</dbReference>
<evidence type="ECO:0000259" key="3">
    <source>
        <dbReference type="Pfam" id="PF24883"/>
    </source>
</evidence>
<proteinExistence type="predicted"/>
<reference evidence="5" key="1">
    <citation type="journal article" date="2015" name="PLoS Genet.">
        <title>The dynamic genome and transcriptome of the human fungal pathogen Blastomyces and close relative Emmonsia.</title>
        <authorList>
            <person name="Munoz J.F."/>
            <person name="Gauthier G.M."/>
            <person name="Desjardins C.A."/>
            <person name="Gallo J.E."/>
            <person name="Holder J."/>
            <person name="Sullivan T.D."/>
            <person name="Marty A.J."/>
            <person name="Carmen J.C."/>
            <person name="Chen Z."/>
            <person name="Ding L."/>
            <person name="Gujja S."/>
            <person name="Magrini V."/>
            <person name="Misas E."/>
            <person name="Mitreva M."/>
            <person name="Priest M."/>
            <person name="Saif S."/>
            <person name="Whiston E.A."/>
            <person name="Young S."/>
            <person name="Zeng Q."/>
            <person name="Goldman W.E."/>
            <person name="Mardis E.R."/>
            <person name="Taylor J.W."/>
            <person name="McEwen J.G."/>
            <person name="Clay O.K."/>
            <person name="Klein B.S."/>
            <person name="Cuomo C.A."/>
        </authorList>
    </citation>
    <scope>NUCLEOTIDE SEQUENCE [LARGE SCALE GENOMIC DNA]</scope>
    <source>
        <strain evidence="5">UAMH 3008</strain>
    </source>
</reference>
<dbReference type="AlphaFoldDB" id="A0A0G2I1M1"/>
<feature type="domain" description="Nephrocystin 3-like N-terminal" evidence="3">
    <location>
        <begin position="19"/>
        <end position="120"/>
    </location>
</feature>
<dbReference type="InterPro" id="IPR027417">
    <property type="entry name" value="P-loop_NTPase"/>
</dbReference>
<evidence type="ECO:0000256" key="2">
    <source>
        <dbReference type="SAM" id="MobiDB-lite"/>
    </source>
</evidence>
<sequence length="130" mass="14782">MDAIRWSNYNPTKQEDVSTVSRLLSNMVSRGSEKKIKEEALDRLASAELTPQNSFTETKSHPQSPSGSNTALQHYNTKFETKFSFLIDGLDEFDGDHQSLMSMLVDINRSYNIKILAASRPWLLIQDEDL</sequence>
<feature type="compositionally biased region" description="Polar residues" evidence="2">
    <location>
        <begin position="49"/>
        <end position="71"/>
    </location>
</feature>
<keyword evidence="1" id="KW-0677">Repeat</keyword>
<dbReference type="OrthoDB" id="4183771at2759"/>
<accession>A0A0G2I1M1</accession>
<feature type="region of interest" description="Disordered" evidence="2">
    <location>
        <begin position="47"/>
        <end position="71"/>
    </location>
</feature>
<comment type="caution">
    <text evidence="4">The sequence shown here is derived from an EMBL/GenBank/DDBJ whole genome shotgun (WGS) entry which is preliminary data.</text>
</comment>
<dbReference type="EMBL" id="LCZI01000884">
    <property type="protein sequence ID" value="KKZ64040.1"/>
    <property type="molecule type" value="Genomic_DNA"/>
</dbReference>
<name>A0A0G2I1M1_9EURO</name>
<dbReference type="Pfam" id="PF24883">
    <property type="entry name" value="NPHP3_N"/>
    <property type="match status" value="1"/>
</dbReference>
<dbReference type="Proteomes" id="UP000034164">
    <property type="component" value="Unassembled WGS sequence"/>
</dbReference>
<protein>
    <recommendedName>
        <fullName evidence="3">Nephrocystin 3-like N-terminal domain-containing protein</fullName>
    </recommendedName>
</protein>
<gene>
    <name evidence="4" type="ORF">EMCG_01701</name>
</gene>
<evidence type="ECO:0000313" key="5">
    <source>
        <dbReference type="Proteomes" id="UP000034164"/>
    </source>
</evidence>
<organism evidence="4 5">
    <name type="scientific">[Emmonsia] crescens</name>
    <dbReference type="NCBI Taxonomy" id="73230"/>
    <lineage>
        <taxon>Eukaryota</taxon>
        <taxon>Fungi</taxon>
        <taxon>Dikarya</taxon>
        <taxon>Ascomycota</taxon>
        <taxon>Pezizomycotina</taxon>
        <taxon>Eurotiomycetes</taxon>
        <taxon>Eurotiomycetidae</taxon>
        <taxon>Onygenales</taxon>
        <taxon>Ajellomycetaceae</taxon>
        <taxon>Emergomyces</taxon>
    </lineage>
</organism>
<dbReference type="VEuPathDB" id="FungiDB:EMCG_01701"/>
<evidence type="ECO:0000313" key="4">
    <source>
        <dbReference type="EMBL" id="KKZ64040.1"/>
    </source>
</evidence>
<dbReference type="Gene3D" id="3.40.50.300">
    <property type="entry name" value="P-loop containing nucleotide triphosphate hydrolases"/>
    <property type="match status" value="1"/>
</dbReference>